<accession>A0ABU6QD27</accession>
<feature type="region of interest" description="Disordered" evidence="1">
    <location>
        <begin position="1"/>
        <end position="24"/>
    </location>
</feature>
<organism evidence="2 3">
    <name type="scientific">Stylosanthes scabra</name>
    <dbReference type="NCBI Taxonomy" id="79078"/>
    <lineage>
        <taxon>Eukaryota</taxon>
        <taxon>Viridiplantae</taxon>
        <taxon>Streptophyta</taxon>
        <taxon>Embryophyta</taxon>
        <taxon>Tracheophyta</taxon>
        <taxon>Spermatophyta</taxon>
        <taxon>Magnoliopsida</taxon>
        <taxon>eudicotyledons</taxon>
        <taxon>Gunneridae</taxon>
        <taxon>Pentapetalae</taxon>
        <taxon>rosids</taxon>
        <taxon>fabids</taxon>
        <taxon>Fabales</taxon>
        <taxon>Fabaceae</taxon>
        <taxon>Papilionoideae</taxon>
        <taxon>50 kb inversion clade</taxon>
        <taxon>dalbergioids sensu lato</taxon>
        <taxon>Dalbergieae</taxon>
        <taxon>Pterocarpus clade</taxon>
        <taxon>Stylosanthes</taxon>
    </lineage>
</organism>
<feature type="compositionally biased region" description="Polar residues" evidence="1">
    <location>
        <begin position="74"/>
        <end position="92"/>
    </location>
</feature>
<evidence type="ECO:0000313" key="3">
    <source>
        <dbReference type="Proteomes" id="UP001341840"/>
    </source>
</evidence>
<dbReference type="Proteomes" id="UP001341840">
    <property type="component" value="Unassembled WGS sequence"/>
</dbReference>
<feature type="region of interest" description="Disordered" evidence="1">
    <location>
        <begin position="62"/>
        <end position="114"/>
    </location>
</feature>
<reference evidence="2 3" key="1">
    <citation type="journal article" date="2023" name="Plants (Basel)">
        <title>Bridging the Gap: Combining Genomics and Transcriptomics Approaches to Understand Stylosanthes scabra, an Orphan Legume from the Brazilian Caatinga.</title>
        <authorList>
            <person name="Ferreira-Neto J.R.C."/>
            <person name="da Silva M.D."/>
            <person name="Binneck E."/>
            <person name="de Melo N.F."/>
            <person name="da Silva R.H."/>
            <person name="de Melo A.L.T.M."/>
            <person name="Pandolfi V."/>
            <person name="Bustamante F.O."/>
            <person name="Brasileiro-Vidal A.C."/>
            <person name="Benko-Iseppon A.M."/>
        </authorList>
    </citation>
    <scope>NUCLEOTIDE SEQUENCE [LARGE SCALE GENOMIC DNA]</scope>
    <source>
        <tissue evidence="2">Leaves</tissue>
    </source>
</reference>
<sequence>MGHSPQIDPELTKQEIATSNSTTDHKFNFTVHKSTSLEYEIDEDAKLNKNLDLYLECPNREATNATKEEEEEAISNSGTSASHSDTRSTTNNVAKVGAVAKEEVEDTANKGGVS</sequence>
<gene>
    <name evidence="2" type="ORF">PIB30_036174</name>
</gene>
<keyword evidence="3" id="KW-1185">Reference proteome</keyword>
<proteinExistence type="predicted"/>
<protein>
    <submittedName>
        <fullName evidence="2">Uncharacterized protein</fullName>
    </submittedName>
</protein>
<evidence type="ECO:0000256" key="1">
    <source>
        <dbReference type="SAM" id="MobiDB-lite"/>
    </source>
</evidence>
<evidence type="ECO:0000313" key="2">
    <source>
        <dbReference type="EMBL" id="MED6109713.1"/>
    </source>
</evidence>
<dbReference type="EMBL" id="JASCZI010000176">
    <property type="protein sequence ID" value="MED6109713.1"/>
    <property type="molecule type" value="Genomic_DNA"/>
</dbReference>
<name>A0ABU6QD27_9FABA</name>
<comment type="caution">
    <text evidence="2">The sequence shown here is derived from an EMBL/GenBank/DDBJ whole genome shotgun (WGS) entry which is preliminary data.</text>
</comment>